<accession>A0A1F5KHT2</accession>
<comment type="caution">
    <text evidence="2">The sequence shown here is derived from an EMBL/GenBank/DDBJ whole genome shotgun (WGS) entry which is preliminary data.</text>
</comment>
<organism evidence="2 3">
    <name type="scientific">Candidatus Daviesbacteria bacterium RIFCSPHIGHO2_02_FULL_43_12</name>
    <dbReference type="NCBI Taxonomy" id="1797776"/>
    <lineage>
        <taxon>Bacteria</taxon>
        <taxon>Candidatus Daviesiibacteriota</taxon>
    </lineage>
</organism>
<keyword evidence="1" id="KW-0812">Transmembrane</keyword>
<keyword evidence="1" id="KW-0472">Membrane</keyword>
<proteinExistence type="predicted"/>
<dbReference type="Proteomes" id="UP000177328">
    <property type="component" value="Unassembled WGS sequence"/>
</dbReference>
<dbReference type="AlphaFoldDB" id="A0A1F5KHT2"/>
<keyword evidence="1" id="KW-1133">Transmembrane helix</keyword>
<gene>
    <name evidence="2" type="ORF">A3D25_00085</name>
</gene>
<name>A0A1F5KHT2_9BACT</name>
<protein>
    <submittedName>
        <fullName evidence="2">Uncharacterized protein</fullName>
    </submittedName>
</protein>
<evidence type="ECO:0000313" key="3">
    <source>
        <dbReference type="Proteomes" id="UP000177328"/>
    </source>
</evidence>
<reference evidence="2 3" key="1">
    <citation type="journal article" date="2016" name="Nat. Commun.">
        <title>Thousands of microbial genomes shed light on interconnected biogeochemical processes in an aquifer system.</title>
        <authorList>
            <person name="Anantharaman K."/>
            <person name="Brown C.T."/>
            <person name="Hug L.A."/>
            <person name="Sharon I."/>
            <person name="Castelle C.J."/>
            <person name="Probst A.J."/>
            <person name="Thomas B.C."/>
            <person name="Singh A."/>
            <person name="Wilkins M.J."/>
            <person name="Karaoz U."/>
            <person name="Brodie E.L."/>
            <person name="Williams K.H."/>
            <person name="Hubbard S.S."/>
            <person name="Banfield J.F."/>
        </authorList>
    </citation>
    <scope>NUCLEOTIDE SEQUENCE [LARGE SCALE GENOMIC DNA]</scope>
</reference>
<sequence length="107" mass="11892">MRPHSPDLDYRIPTDRLKPRVRPGDHFHRNVNWSIVIFTIGSILVGTTPLGLQIKEVASRVTSLLSPKGEFRPDLILPSSLAEDLRKAVATPTAKSPFLPANSRTIQ</sequence>
<dbReference type="EMBL" id="MFDD01000011">
    <property type="protein sequence ID" value="OGE40409.1"/>
    <property type="molecule type" value="Genomic_DNA"/>
</dbReference>
<evidence type="ECO:0000256" key="1">
    <source>
        <dbReference type="SAM" id="Phobius"/>
    </source>
</evidence>
<evidence type="ECO:0000313" key="2">
    <source>
        <dbReference type="EMBL" id="OGE40409.1"/>
    </source>
</evidence>
<feature type="transmembrane region" description="Helical" evidence="1">
    <location>
        <begin position="31"/>
        <end position="52"/>
    </location>
</feature>